<keyword evidence="3" id="KW-1185">Reference proteome</keyword>
<dbReference type="Proteomes" id="UP001143480">
    <property type="component" value="Unassembled WGS sequence"/>
</dbReference>
<evidence type="ECO:0000313" key="3">
    <source>
        <dbReference type="Proteomes" id="UP001143480"/>
    </source>
</evidence>
<proteinExistence type="predicted"/>
<protein>
    <submittedName>
        <fullName evidence="2">Uncharacterized protein</fullName>
    </submittedName>
</protein>
<accession>A0A9W6KP31</accession>
<evidence type="ECO:0000313" key="2">
    <source>
        <dbReference type="EMBL" id="GLL04470.1"/>
    </source>
</evidence>
<gene>
    <name evidence="2" type="ORF">GCM10017581_062170</name>
</gene>
<comment type="caution">
    <text evidence="2">The sequence shown here is derived from an EMBL/GenBank/DDBJ whole genome shotgun (WGS) entry which is preliminary data.</text>
</comment>
<name>A0A9W6KP31_9ACTN</name>
<dbReference type="AlphaFoldDB" id="A0A9W6KP31"/>
<keyword evidence="1" id="KW-0472">Membrane</keyword>
<reference evidence="2" key="1">
    <citation type="journal article" date="2014" name="Int. J. Syst. Evol. Microbiol.">
        <title>Complete genome sequence of Corynebacterium casei LMG S-19264T (=DSM 44701T), isolated from a smear-ripened cheese.</title>
        <authorList>
            <consortium name="US DOE Joint Genome Institute (JGI-PGF)"/>
            <person name="Walter F."/>
            <person name="Albersmeier A."/>
            <person name="Kalinowski J."/>
            <person name="Ruckert C."/>
        </authorList>
    </citation>
    <scope>NUCLEOTIDE SEQUENCE</scope>
    <source>
        <strain evidence="2">VKM Ac-1321</strain>
    </source>
</reference>
<evidence type="ECO:0000256" key="1">
    <source>
        <dbReference type="SAM" id="Phobius"/>
    </source>
</evidence>
<dbReference type="EMBL" id="BSFP01000045">
    <property type="protein sequence ID" value="GLL04470.1"/>
    <property type="molecule type" value="Genomic_DNA"/>
</dbReference>
<keyword evidence="1" id="KW-0812">Transmembrane</keyword>
<keyword evidence="1" id="KW-1133">Transmembrane helix</keyword>
<reference evidence="2" key="2">
    <citation type="submission" date="2023-01" db="EMBL/GenBank/DDBJ databases">
        <authorList>
            <person name="Sun Q."/>
            <person name="Evtushenko L."/>
        </authorList>
    </citation>
    <scope>NUCLEOTIDE SEQUENCE</scope>
    <source>
        <strain evidence="2">VKM Ac-1321</strain>
    </source>
</reference>
<sequence length="407" mass="42076">MYTIDDLRQALADESADRFTRLNFADVKRAAGRRRHRTLLTGIAVLLAPIMAAGGAIALVPGESGPSPSPDARTSVPFVPYRPNGTDNPWHADSSLPAPASSDYIETGVKFGETERLVLFYMDDDNGLDGGLVDAGGGLRRLGSTGKPDPGHFGWGVSEFDDRRGGIIDYGAFGGADPKIKVTAGGQTLDASTKPVPGHAGLSVWWVRRGGQIAGPTSSANPAQADAVIKAYDAHGTVLGTAGPVQRVDTIVNVQDASAEVGDRIHTGITAAGGGELVLFFYGDGTTMLLVAGRVDNQGRLTTIKTLIGVHQPPYGSGGIFDGGGGIFYGGAFRLDVDGGQKVRVGIYEGQASRIELSGSGAAHQGSGAWSAYPNLHVAWATGLQGPVTGTAYDAGGKVIHQGSLEN</sequence>
<dbReference type="RefSeq" id="WP_261959450.1">
    <property type="nucleotide sequence ID" value="NZ_BAAAXA010000001.1"/>
</dbReference>
<organism evidence="2 3">
    <name type="scientific">Dactylosporangium matsuzakiense</name>
    <dbReference type="NCBI Taxonomy" id="53360"/>
    <lineage>
        <taxon>Bacteria</taxon>
        <taxon>Bacillati</taxon>
        <taxon>Actinomycetota</taxon>
        <taxon>Actinomycetes</taxon>
        <taxon>Micromonosporales</taxon>
        <taxon>Micromonosporaceae</taxon>
        <taxon>Dactylosporangium</taxon>
    </lineage>
</organism>
<feature type="transmembrane region" description="Helical" evidence="1">
    <location>
        <begin position="38"/>
        <end position="60"/>
    </location>
</feature>